<feature type="region of interest" description="Disordered" evidence="14">
    <location>
        <begin position="382"/>
        <end position="412"/>
    </location>
</feature>
<keyword evidence="17" id="KW-1185">Reference proteome</keyword>
<accession>A0A1C4UMD9</accession>
<dbReference type="GO" id="GO:0008360">
    <property type="term" value="P:regulation of cell shape"/>
    <property type="evidence" value="ECO:0007669"/>
    <property type="project" value="UniProtKB-KW"/>
</dbReference>
<dbReference type="AlphaFoldDB" id="A0A1C4UMD9"/>
<dbReference type="GO" id="GO:0030288">
    <property type="term" value="C:outer membrane-bounded periplasmic space"/>
    <property type="evidence" value="ECO:0007669"/>
    <property type="project" value="TreeGrafter"/>
</dbReference>
<name>A0A1C4UMD9_MICVI</name>
<feature type="region of interest" description="Disordered" evidence="14">
    <location>
        <begin position="745"/>
        <end position="814"/>
    </location>
</feature>
<dbReference type="OrthoDB" id="3397599at2"/>
<evidence type="ECO:0000256" key="14">
    <source>
        <dbReference type="SAM" id="MobiDB-lite"/>
    </source>
</evidence>
<dbReference type="SUPFAM" id="SSF56601">
    <property type="entry name" value="beta-lactamase/transpeptidase-like"/>
    <property type="match status" value="1"/>
</dbReference>
<dbReference type="Gene3D" id="1.10.3810.10">
    <property type="entry name" value="Biosynthetic peptidoglycan transglycosylase-like"/>
    <property type="match status" value="1"/>
</dbReference>
<evidence type="ECO:0000256" key="3">
    <source>
        <dbReference type="ARBA" id="ARBA00022645"/>
    </source>
</evidence>
<dbReference type="InterPro" id="IPR005543">
    <property type="entry name" value="PASTA_dom"/>
</dbReference>
<dbReference type="InterPro" id="IPR023346">
    <property type="entry name" value="Lysozyme-like_dom_sf"/>
</dbReference>
<dbReference type="Gene3D" id="3.30.10.20">
    <property type="match status" value="1"/>
</dbReference>
<dbReference type="RefSeq" id="WP_089004897.1">
    <property type="nucleotide sequence ID" value="NZ_LT607411.1"/>
</dbReference>
<comment type="catalytic activity">
    <reaction evidence="13">
        <text>[GlcNAc-(1-&gt;4)-Mur2Ac(oyl-L-Ala-gamma-D-Glu-L-Lys-D-Ala-D-Ala)](n)-di-trans,octa-cis-undecaprenyl diphosphate + beta-D-GlcNAc-(1-&gt;4)-Mur2Ac(oyl-L-Ala-gamma-D-Glu-L-Lys-D-Ala-D-Ala)-di-trans,octa-cis-undecaprenyl diphosphate = [GlcNAc-(1-&gt;4)-Mur2Ac(oyl-L-Ala-gamma-D-Glu-L-Lys-D-Ala-D-Ala)](n+1)-di-trans,octa-cis-undecaprenyl diphosphate + di-trans,octa-cis-undecaprenyl diphosphate + H(+)</text>
        <dbReference type="Rhea" id="RHEA:23708"/>
        <dbReference type="Rhea" id="RHEA-COMP:9602"/>
        <dbReference type="Rhea" id="RHEA-COMP:9603"/>
        <dbReference type="ChEBI" id="CHEBI:15378"/>
        <dbReference type="ChEBI" id="CHEBI:58405"/>
        <dbReference type="ChEBI" id="CHEBI:60033"/>
        <dbReference type="ChEBI" id="CHEBI:78435"/>
        <dbReference type="EC" id="2.4.99.28"/>
    </reaction>
</comment>
<evidence type="ECO:0000256" key="12">
    <source>
        <dbReference type="ARBA" id="ARBA00034000"/>
    </source>
</evidence>
<dbReference type="InterPro" id="IPR001460">
    <property type="entry name" value="PCN-bd_Tpept"/>
</dbReference>
<evidence type="ECO:0000256" key="1">
    <source>
        <dbReference type="ARBA" id="ARBA00007090"/>
    </source>
</evidence>
<dbReference type="GO" id="GO:0009002">
    <property type="term" value="F:serine-type D-Ala-D-Ala carboxypeptidase activity"/>
    <property type="evidence" value="ECO:0007669"/>
    <property type="project" value="UniProtKB-EC"/>
</dbReference>
<dbReference type="Pfam" id="PF00912">
    <property type="entry name" value="Transgly"/>
    <property type="match status" value="1"/>
</dbReference>
<evidence type="ECO:0000256" key="5">
    <source>
        <dbReference type="ARBA" id="ARBA00022676"/>
    </source>
</evidence>
<evidence type="ECO:0000256" key="8">
    <source>
        <dbReference type="ARBA" id="ARBA00022960"/>
    </source>
</evidence>
<keyword evidence="3 16" id="KW-0121">Carboxypeptidase</keyword>
<dbReference type="InterPro" id="IPR001264">
    <property type="entry name" value="Glyco_trans_51"/>
</dbReference>
<dbReference type="CDD" id="cd06577">
    <property type="entry name" value="PASTA_pknB"/>
    <property type="match status" value="1"/>
</dbReference>
<dbReference type="Proteomes" id="UP000198242">
    <property type="component" value="Chromosome I"/>
</dbReference>
<keyword evidence="5" id="KW-0328">Glycosyltransferase</keyword>
<evidence type="ECO:0000313" key="16">
    <source>
        <dbReference type="EMBL" id="SCE72802.1"/>
    </source>
</evidence>
<dbReference type="GO" id="GO:0009252">
    <property type="term" value="P:peptidoglycan biosynthetic process"/>
    <property type="evidence" value="ECO:0007669"/>
    <property type="project" value="UniProtKB-KW"/>
</dbReference>
<reference evidence="17" key="1">
    <citation type="submission" date="2016-06" db="EMBL/GenBank/DDBJ databases">
        <authorList>
            <person name="Varghese N."/>
            <person name="Submissions Spin"/>
        </authorList>
    </citation>
    <scope>NUCLEOTIDE SEQUENCE [LARGE SCALE GENOMIC DNA]</scope>
    <source>
        <strain evidence="17">DSM 43909</strain>
    </source>
</reference>
<keyword evidence="6" id="KW-0808">Transferase</keyword>
<keyword evidence="4" id="KW-0645">Protease</keyword>
<dbReference type="SMART" id="SM00740">
    <property type="entry name" value="PASTA"/>
    <property type="match status" value="1"/>
</dbReference>
<evidence type="ECO:0000256" key="4">
    <source>
        <dbReference type="ARBA" id="ARBA00022670"/>
    </source>
</evidence>
<feature type="compositionally biased region" description="Low complexity" evidence="14">
    <location>
        <begin position="782"/>
        <end position="805"/>
    </location>
</feature>
<keyword evidence="9" id="KW-0573">Peptidoglycan synthesis</keyword>
<evidence type="ECO:0000256" key="6">
    <source>
        <dbReference type="ARBA" id="ARBA00022679"/>
    </source>
</evidence>
<evidence type="ECO:0000256" key="11">
    <source>
        <dbReference type="ARBA" id="ARBA00023316"/>
    </source>
</evidence>
<dbReference type="Pfam" id="PF03793">
    <property type="entry name" value="PASTA"/>
    <property type="match status" value="1"/>
</dbReference>
<dbReference type="InterPro" id="IPR050396">
    <property type="entry name" value="Glycosyltr_51/Transpeptidase"/>
</dbReference>
<feature type="domain" description="PASTA" evidence="15">
    <location>
        <begin position="719"/>
        <end position="783"/>
    </location>
</feature>
<dbReference type="GO" id="GO:0008955">
    <property type="term" value="F:peptidoglycan glycosyltransferase activity"/>
    <property type="evidence" value="ECO:0007669"/>
    <property type="project" value="UniProtKB-EC"/>
</dbReference>
<evidence type="ECO:0000256" key="7">
    <source>
        <dbReference type="ARBA" id="ARBA00022801"/>
    </source>
</evidence>
<dbReference type="Pfam" id="PF00905">
    <property type="entry name" value="Transpeptidase"/>
    <property type="match status" value="1"/>
</dbReference>
<sequence length="814" mass="86610">MRKRDHNVLTNAASLLICGLLAGVVVAAAAFPVVAMSGLAAKAGAETFDALPKDLIEARSPQITTLLAADGKTPLASMYDENRKEVKLKDISPWMQKAIIAAEDHNFYKHNGVDLNGVARAFVNNSAKGTSRQGASTLTMQYVRLAISYSATHPADVVAATEDTSARKLREMSLALQVEKKFSKDEILERYLNIAAFGNGAYGIYAASQVYFAKPPSKLDIQESALLAGLVKAPTDFNPTTTYGYNDAVERRNYVIQHMVTIGAITQQQADEAKQIKLKVKDKRTPNGCVATNVQSWGFFCDYFYRWWLQQETFGSTTYDRERRLKSGGYTITTTLEVQAQKGADSAVRKNLGVNSKAARMVAVVEPGTGRVRALATNRNFKLDDPNHPQNKLSSDPVKAKKGVRGSYPNTVNPLMSGGGGVTGYQAGSTFKIFTVVAALEKGYPLAYTMNAPQQFKSEYIINSGSSAACTGTHFYCPKNANPAMAGPHNMWSAFGYSVNTYFVALQQQVGAENVVRAAEKLGITFRASNDAKFAASKDAAHQWGAFTLGVAQTTPLELANAYATLAADGKYCEPIPVQEIRDPDGNKLDIANPHCEQRVSKEVARAAVDAARCPLGDRSSTSKCGVATAGGVHNIVNAPVAGKTGTTDGDKTASLVAITKQYAVAGIMADPDWPQTNQHMGGNTPTGINPAVQETLKAAMKGKPRINFTPPSGKIVLGDQRSIPGVKCESIETARSRLRGAGFEPVVSSRKVPSECPEGTAAGTSPDGKTIKGGVVTIEVSSGKGSTPNTGTSPGPGTPPNNNGNGRGPRPRG</sequence>
<dbReference type="InterPro" id="IPR012338">
    <property type="entry name" value="Beta-lactam/transpept-like"/>
</dbReference>
<evidence type="ECO:0000256" key="2">
    <source>
        <dbReference type="ARBA" id="ARBA00007739"/>
    </source>
</evidence>
<comment type="similarity">
    <text evidence="1">In the C-terminal section; belongs to the transpeptidase family.</text>
</comment>
<dbReference type="FunFam" id="1.10.3810.10:FF:000001">
    <property type="entry name" value="Penicillin-binding protein 1A"/>
    <property type="match status" value="1"/>
</dbReference>
<comment type="similarity">
    <text evidence="2">In the N-terminal section; belongs to the glycosyltransferase 51 family.</text>
</comment>
<keyword evidence="11" id="KW-0961">Cell wall biogenesis/degradation</keyword>
<dbReference type="PROSITE" id="PS51178">
    <property type="entry name" value="PASTA"/>
    <property type="match status" value="1"/>
</dbReference>
<gene>
    <name evidence="16" type="ORF">GA0074695_0645</name>
</gene>
<dbReference type="SUPFAM" id="SSF53955">
    <property type="entry name" value="Lysozyme-like"/>
    <property type="match status" value="1"/>
</dbReference>
<dbReference type="GO" id="GO:0006508">
    <property type="term" value="P:proteolysis"/>
    <property type="evidence" value="ECO:0007669"/>
    <property type="project" value="UniProtKB-KW"/>
</dbReference>
<evidence type="ECO:0000313" key="17">
    <source>
        <dbReference type="Proteomes" id="UP000198242"/>
    </source>
</evidence>
<protein>
    <submittedName>
        <fullName evidence="16">Membrane carboxypeptidase (Penicillin-binding protein)</fullName>
    </submittedName>
</protein>
<evidence type="ECO:0000256" key="9">
    <source>
        <dbReference type="ARBA" id="ARBA00022984"/>
    </source>
</evidence>
<keyword evidence="8" id="KW-0133">Cell shape</keyword>
<evidence type="ECO:0000259" key="15">
    <source>
        <dbReference type="PROSITE" id="PS51178"/>
    </source>
</evidence>
<evidence type="ECO:0000256" key="10">
    <source>
        <dbReference type="ARBA" id="ARBA00023268"/>
    </source>
</evidence>
<dbReference type="EMBL" id="LT607411">
    <property type="protein sequence ID" value="SCE72802.1"/>
    <property type="molecule type" value="Genomic_DNA"/>
</dbReference>
<keyword evidence="7" id="KW-0378">Hydrolase</keyword>
<keyword evidence="10" id="KW-0511">Multifunctional enzyme</keyword>
<dbReference type="PANTHER" id="PTHR32282">
    <property type="entry name" value="BINDING PROTEIN TRANSPEPTIDASE, PUTATIVE-RELATED"/>
    <property type="match status" value="1"/>
</dbReference>
<proteinExistence type="inferred from homology"/>
<comment type="catalytic activity">
    <reaction evidence="12">
        <text>Preferential cleavage: (Ac)2-L-Lys-D-Ala-|-D-Ala. Also transpeptidation of peptidyl-alanyl moieties that are N-acyl substituents of D-alanine.</text>
        <dbReference type="EC" id="3.4.16.4"/>
    </reaction>
</comment>
<dbReference type="GO" id="GO:0008658">
    <property type="term" value="F:penicillin binding"/>
    <property type="evidence" value="ECO:0007669"/>
    <property type="project" value="InterPro"/>
</dbReference>
<organism evidence="16 17">
    <name type="scientific">Micromonospora viridifaciens</name>
    <dbReference type="NCBI Taxonomy" id="1881"/>
    <lineage>
        <taxon>Bacteria</taxon>
        <taxon>Bacillati</taxon>
        <taxon>Actinomycetota</taxon>
        <taxon>Actinomycetes</taxon>
        <taxon>Micromonosporales</taxon>
        <taxon>Micromonosporaceae</taxon>
        <taxon>Micromonospora</taxon>
    </lineage>
</organism>
<evidence type="ECO:0000256" key="13">
    <source>
        <dbReference type="ARBA" id="ARBA00049902"/>
    </source>
</evidence>
<dbReference type="PANTHER" id="PTHR32282:SF33">
    <property type="entry name" value="PEPTIDOGLYCAN GLYCOSYLTRANSFERASE"/>
    <property type="match status" value="1"/>
</dbReference>
<dbReference type="GO" id="GO:0071555">
    <property type="term" value="P:cell wall organization"/>
    <property type="evidence" value="ECO:0007669"/>
    <property type="project" value="UniProtKB-KW"/>
</dbReference>
<dbReference type="InterPro" id="IPR036950">
    <property type="entry name" value="PBP_transglycosylase"/>
</dbReference>
<dbReference type="Gene3D" id="3.40.710.10">
    <property type="entry name" value="DD-peptidase/beta-lactamase superfamily"/>
    <property type="match status" value="1"/>
</dbReference>